<keyword evidence="1" id="KW-0805">Transcription regulation</keyword>
<dbReference type="InterPro" id="IPR036093">
    <property type="entry name" value="NAC_dom_sf"/>
</dbReference>
<dbReference type="Pfam" id="PF02365">
    <property type="entry name" value="NAM"/>
    <property type="match status" value="1"/>
</dbReference>
<dbReference type="SUPFAM" id="SSF49879">
    <property type="entry name" value="SMAD/FHA domain"/>
    <property type="match status" value="1"/>
</dbReference>
<dbReference type="SUPFAM" id="SSF101941">
    <property type="entry name" value="NAC domain"/>
    <property type="match status" value="1"/>
</dbReference>
<evidence type="ECO:0000259" key="7">
    <source>
        <dbReference type="PROSITE" id="PS51005"/>
    </source>
</evidence>
<dbReference type="Proteomes" id="UP001472677">
    <property type="component" value="Unassembled WGS sequence"/>
</dbReference>
<dbReference type="SMART" id="SM00240">
    <property type="entry name" value="FHA"/>
    <property type="match status" value="1"/>
</dbReference>
<dbReference type="EMBL" id="JBBPBM010000120">
    <property type="protein sequence ID" value="KAK8506043.1"/>
    <property type="molecule type" value="Genomic_DNA"/>
</dbReference>
<keyword evidence="4" id="KW-0539">Nucleus</keyword>
<dbReference type="InterPro" id="IPR000253">
    <property type="entry name" value="FHA_dom"/>
</dbReference>
<keyword evidence="3" id="KW-0804">Transcription</keyword>
<evidence type="ECO:0000256" key="1">
    <source>
        <dbReference type="ARBA" id="ARBA00023015"/>
    </source>
</evidence>
<evidence type="ECO:0000256" key="2">
    <source>
        <dbReference type="ARBA" id="ARBA00023125"/>
    </source>
</evidence>
<evidence type="ECO:0000256" key="4">
    <source>
        <dbReference type="ARBA" id="ARBA00023242"/>
    </source>
</evidence>
<dbReference type="PROSITE" id="PS50006">
    <property type="entry name" value="FHA_DOMAIN"/>
    <property type="match status" value="1"/>
</dbReference>
<gene>
    <name evidence="8" type="ORF">V6N12_074102</name>
</gene>
<dbReference type="InterPro" id="IPR003441">
    <property type="entry name" value="NAC-dom"/>
</dbReference>
<comment type="caution">
    <text evidence="8">The sequence shown here is derived from an EMBL/GenBank/DDBJ whole genome shotgun (WGS) entry which is preliminary data.</text>
</comment>
<keyword evidence="2" id="KW-0238">DNA-binding</keyword>
<dbReference type="Pfam" id="PF00498">
    <property type="entry name" value="FHA"/>
    <property type="match status" value="1"/>
</dbReference>
<organism evidence="8 9">
    <name type="scientific">Hibiscus sabdariffa</name>
    <name type="common">roselle</name>
    <dbReference type="NCBI Taxonomy" id="183260"/>
    <lineage>
        <taxon>Eukaryota</taxon>
        <taxon>Viridiplantae</taxon>
        <taxon>Streptophyta</taxon>
        <taxon>Embryophyta</taxon>
        <taxon>Tracheophyta</taxon>
        <taxon>Spermatophyta</taxon>
        <taxon>Magnoliopsida</taxon>
        <taxon>eudicotyledons</taxon>
        <taxon>Gunneridae</taxon>
        <taxon>Pentapetalae</taxon>
        <taxon>rosids</taxon>
        <taxon>malvids</taxon>
        <taxon>Malvales</taxon>
        <taxon>Malvaceae</taxon>
        <taxon>Malvoideae</taxon>
        <taxon>Hibiscus</taxon>
    </lineage>
</organism>
<dbReference type="PROSITE" id="PS51005">
    <property type="entry name" value="NAC"/>
    <property type="match status" value="1"/>
</dbReference>
<evidence type="ECO:0000313" key="9">
    <source>
        <dbReference type="Proteomes" id="UP001472677"/>
    </source>
</evidence>
<evidence type="ECO:0000313" key="8">
    <source>
        <dbReference type="EMBL" id="KAK8506043.1"/>
    </source>
</evidence>
<keyword evidence="9" id="KW-1185">Reference proteome</keyword>
<dbReference type="PANTHER" id="PTHR21712:SF29">
    <property type="entry name" value="PRE-RRNA-PROCESSING PROTEIN FHL1"/>
    <property type="match status" value="1"/>
</dbReference>
<reference evidence="8 9" key="1">
    <citation type="journal article" date="2024" name="G3 (Bethesda)">
        <title>Genome assembly of Hibiscus sabdariffa L. provides insights into metabolisms of medicinal natural products.</title>
        <authorList>
            <person name="Kim T."/>
        </authorList>
    </citation>
    <scope>NUCLEOTIDE SEQUENCE [LARGE SCALE GENOMIC DNA]</scope>
    <source>
        <strain evidence="8">TK-2024</strain>
        <tissue evidence="8">Old leaves</tissue>
    </source>
</reference>
<dbReference type="CDD" id="cd22701">
    <property type="entry name" value="FHA_FKH1-like"/>
    <property type="match status" value="1"/>
</dbReference>
<protein>
    <submittedName>
        <fullName evidence="8">Uncharacterized protein</fullName>
    </submittedName>
</protein>
<dbReference type="Gene3D" id="2.60.200.20">
    <property type="match status" value="1"/>
</dbReference>
<evidence type="ECO:0000256" key="5">
    <source>
        <dbReference type="SAM" id="MobiDB-lite"/>
    </source>
</evidence>
<dbReference type="InterPro" id="IPR008984">
    <property type="entry name" value="SMAD_FHA_dom_sf"/>
</dbReference>
<feature type="domain" description="NAC" evidence="7">
    <location>
        <begin position="331"/>
        <end position="483"/>
    </location>
</feature>
<sequence>MGTAVGSDVEAGFAKLQGEDFEYYMQTYSIMLGRNSKKSTVDVDLASLGGGMNISRHHARIFYDFTRRRFALEVLGKNGCLVEGVLHLPGNPPVKLDSQDLLQIGDKQFYFLLPVRSILGGALAPRHHVSVYQTAGAGSAAGGVPHYGHHGGAEMGRTMGSVTGAKKGRGREYYEEDYGEEEDVGSGGKKVRREDWYSGTEAGSGGKVGLAGALVAAEKKGEGRSRVDRESDNQQLMQLEEKDVVSSVATVLSDLCGPGEWMAMEKLHAELVEQFSNVWHHSRVRRYLTSEELPGPESKGKPWNFPNRSVSVHLLLDFRYQFLFRNKMNKVMKGFRFHPTEEELMEFLQIKTSGRDSLVQVIDEVPDICQWEPWQLAESSKLQTGDRLWYFIYSPKYKYRNSKRINRTTQEGYWKPTGNARKVVDPETGRVIGTKKTLVYYKGPCNDNKIKTCWVMHEYELMADPNSTDTDHKTFNLCKLKKRVDVSSTNAGQSGRNRSGNVESYAGGRGNQHNMITEDVVSDLSSTVVNPISEDANPKDTLHVKEMSKECNGPNDNDGAQKLYSTVEKDDKSCSSILTDVDESVTVERSNEHNVVAAVEGFAVPSGFDYLADDNLSLMDFLYNDGLSFDELVEKPEATDNSNWIEDQSITNMEDIAFLNSILVDYDEAYPREENRQQSLPCIGVNESSDSMEKPRKRPRLLHDGRVGTAEAQVCRNIRYRQ</sequence>
<proteinExistence type="predicted"/>
<dbReference type="Gene3D" id="2.170.150.80">
    <property type="entry name" value="NAC domain"/>
    <property type="match status" value="1"/>
</dbReference>
<dbReference type="InterPro" id="IPR045178">
    <property type="entry name" value="Fhl1/FHA1"/>
</dbReference>
<evidence type="ECO:0000256" key="3">
    <source>
        <dbReference type="ARBA" id="ARBA00023163"/>
    </source>
</evidence>
<feature type="domain" description="FHA" evidence="6">
    <location>
        <begin position="30"/>
        <end position="87"/>
    </location>
</feature>
<feature type="compositionally biased region" description="Polar residues" evidence="5">
    <location>
        <begin position="486"/>
        <end position="502"/>
    </location>
</feature>
<feature type="region of interest" description="Disordered" evidence="5">
    <location>
        <begin position="675"/>
        <end position="700"/>
    </location>
</feature>
<accession>A0ABR2BFT2</accession>
<feature type="region of interest" description="Disordered" evidence="5">
    <location>
        <begin position="486"/>
        <end position="505"/>
    </location>
</feature>
<dbReference type="PANTHER" id="PTHR21712">
    <property type="entry name" value="PRE-RRNA-PROCESSING PROTEIN FHL1"/>
    <property type="match status" value="1"/>
</dbReference>
<evidence type="ECO:0000259" key="6">
    <source>
        <dbReference type="PROSITE" id="PS50006"/>
    </source>
</evidence>
<name>A0ABR2BFT2_9ROSI</name>